<dbReference type="AlphaFoldDB" id="A0A518GFH6"/>
<evidence type="ECO:0000256" key="4">
    <source>
        <dbReference type="ARBA" id="ARBA00022692"/>
    </source>
</evidence>
<dbReference type="InterPro" id="IPR026392">
    <property type="entry name" value="Exo/Archaeosortase_dom"/>
</dbReference>
<comment type="subcellular location">
    <subcellularLocation>
        <location evidence="1">Cell membrane</location>
        <topology evidence="1">Multi-pass membrane protein</topology>
    </subcellularLocation>
</comment>
<protein>
    <submittedName>
        <fullName evidence="9">Transmembrane exosortase (Exosortase_EpsH)</fullName>
    </submittedName>
</protein>
<feature type="transmembrane region" description="Helical" evidence="8">
    <location>
        <begin position="203"/>
        <end position="222"/>
    </location>
</feature>
<feature type="transmembrane region" description="Helical" evidence="8">
    <location>
        <begin position="269"/>
        <end position="289"/>
    </location>
</feature>
<evidence type="ECO:0000256" key="7">
    <source>
        <dbReference type="ARBA" id="ARBA00023136"/>
    </source>
</evidence>
<feature type="transmembrane region" description="Helical" evidence="8">
    <location>
        <begin position="86"/>
        <end position="103"/>
    </location>
</feature>
<evidence type="ECO:0000256" key="2">
    <source>
        <dbReference type="ARBA" id="ARBA00022475"/>
    </source>
</evidence>
<dbReference type="NCBIfam" id="TIGR02602">
    <property type="entry name" value="8TM_EpsH"/>
    <property type="match status" value="1"/>
</dbReference>
<feature type="transmembrane region" description="Helical" evidence="8">
    <location>
        <begin position="229"/>
        <end position="249"/>
    </location>
</feature>
<dbReference type="OrthoDB" id="9797363at2"/>
<keyword evidence="4 8" id="KW-0812">Transmembrane</keyword>
<feature type="transmembrane region" description="Helical" evidence="8">
    <location>
        <begin position="162"/>
        <end position="183"/>
    </location>
</feature>
<keyword evidence="6 8" id="KW-1133">Transmembrane helix</keyword>
<evidence type="ECO:0000256" key="6">
    <source>
        <dbReference type="ARBA" id="ARBA00022989"/>
    </source>
</evidence>
<reference evidence="9 10" key="1">
    <citation type="submission" date="2019-02" db="EMBL/GenBank/DDBJ databases">
        <title>Deep-cultivation of Planctomycetes and their phenomic and genomic characterization uncovers novel biology.</title>
        <authorList>
            <person name="Wiegand S."/>
            <person name="Jogler M."/>
            <person name="Boedeker C."/>
            <person name="Pinto D."/>
            <person name="Vollmers J."/>
            <person name="Rivas-Marin E."/>
            <person name="Kohn T."/>
            <person name="Peeters S.H."/>
            <person name="Heuer A."/>
            <person name="Rast P."/>
            <person name="Oberbeckmann S."/>
            <person name="Bunk B."/>
            <person name="Jeske O."/>
            <person name="Meyerdierks A."/>
            <person name="Storesund J.E."/>
            <person name="Kallscheuer N."/>
            <person name="Luecker S."/>
            <person name="Lage O.M."/>
            <person name="Pohl T."/>
            <person name="Merkel B.J."/>
            <person name="Hornburger P."/>
            <person name="Mueller R.-W."/>
            <person name="Bruemmer F."/>
            <person name="Labrenz M."/>
            <person name="Spormann A.M."/>
            <person name="Op den Camp H."/>
            <person name="Overmann J."/>
            <person name="Amann R."/>
            <person name="Jetten M.S.M."/>
            <person name="Mascher T."/>
            <person name="Medema M.H."/>
            <person name="Devos D.P."/>
            <person name="Kaster A.-K."/>
            <person name="Ovreas L."/>
            <person name="Rohde M."/>
            <person name="Galperin M.Y."/>
            <person name="Jogler C."/>
        </authorList>
    </citation>
    <scope>NUCLEOTIDE SEQUENCE [LARGE SCALE GENOMIC DNA]</scope>
    <source>
        <strain evidence="9 10">Q31a</strain>
    </source>
</reference>
<feature type="transmembrane region" description="Helical" evidence="8">
    <location>
        <begin position="135"/>
        <end position="155"/>
    </location>
</feature>
<dbReference type="KEGG" id="ahel:Q31a_56980"/>
<evidence type="ECO:0000256" key="8">
    <source>
        <dbReference type="SAM" id="Phobius"/>
    </source>
</evidence>
<name>A0A518GFH6_9BACT</name>
<dbReference type="Pfam" id="PF09721">
    <property type="entry name" value="Exosortase_EpsH"/>
    <property type="match status" value="1"/>
</dbReference>
<evidence type="ECO:0000256" key="5">
    <source>
        <dbReference type="ARBA" id="ARBA00022801"/>
    </source>
</evidence>
<sequence>MTDSNPSQPAAVASSTNKSWWLVLIVVAFCGWMYADIFGWLARTWQTNPDYSHGWLVVLFSLYLLWAGRKKLASLSDSGSPLISDGLWWGVALLVAGLLLRLVGIYMRVLTFEALSLIPFLLGALGILLGRRAMLWALPALLFLVFTVPLPGFLAGRMSGGLQAVATSISTFFLQTAGVPAIADGNIISLSNGEIGVAEACSGLRMLYAFFALTVGACLVIDRSLIEKLAIGMAAVPIAIAVNCIRIVATGLAYEHFGAETAEKIFHDVAGWVMMPMGFAILLGGLAILERLIIDDGHRSQLGSAAAR</sequence>
<keyword evidence="3" id="KW-0645">Protease</keyword>
<keyword evidence="2" id="KW-1003">Cell membrane</keyword>
<feature type="transmembrane region" description="Helical" evidence="8">
    <location>
        <begin position="110"/>
        <end position="129"/>
    </location>
</feature>
<dbReference type="GO" id="GO:0008233">
    <property type="term" value="F:peptidase activity"/>
    <property type="evidence" value="ECO:0007669"/>
    <property type="project" value="UniProtKB-KW"/>
</dbReference>
<dbReference type="Proteomes" id="UP000318017">
    <property type="component" value="Chromosome"/>
</dbReference>
<keyword evidence="7 8" id="KW-0472">Membrane</keyword>
<dbReference type="EMBL" id="CP036298">
    <property type="protein sequence ID" value="QDV27310.1"/>
    <property type="molecule type" value="Genomic_DNA"/>
</dbReference>
<dbReference type="InterPro" id="IPR013426">
    <property type="entry name" value="EpsH-like"/>
</dbReference>
<evidence type="ECO:0000256" key="1">
    <source>
        <dbReference type="ARBA" id="ARBA00004651"/>
    </source>
</evidence>
<dbReference type="GO" id="GO:0005886">
    <property type="term" value="C:plasma membrane"/>
    <property type="evidence" value="ECO:0007669"/>
    <property type="project" value="UniProtKB-SubCell"/>
</dbReference>
<dbReference type="NCBIfam" id="TIGR04178">
    <property type="entry name" value="exo_archaeo"/>
    <property type="match status" value="1"/>
</dbReference>
<feature type="transmembrane region" description="Helical" evidence="8">
    <location>
        <begin position="20"/>
        <end position="42"/>
    </location>
</feature>
<dbReference type="GO" id="GO:0006508">
    <property type="term" value="P:proteolysis"/>
    <property type="evidence" value="ECO:0007669"/>
    <property type="project" value="UniProtKB-KW"/>
</dbReference>
<evidence type="ECO:0000256" key="3">
    <source>
        <dbReference type="ARBA" id="ARBA00022670"/>
    </source>
</evidence>
<dbReference type="InterPro" id="IPR019127">
    <property type="entry name" value="Exosortase"/>
</dbReference>
<organism evidence="9 10">
    <name type="scientific">Aureliella helgolandensis</name>
    <dbReference type="NCBI Taxonomy" id="2527968"/>
    <lineage>
        <taxon>Bacteria</taxon>
        <taxon>Pseudomonadati</taxon>
        <taxon>Planctomycetota</taxon>
        <taxon>Planctomycetia</taxon>
        <taxon>Pirellulales</taxon>
        <taxon>Pirellulaceae</taxon>
        <taxon>Aureliella</taxon>
    </lineage>
</organism>
<evidence type="ECO:0000313" key="9">
    <source>
        <dbReference type="EMBL" id="QDV27310.1"/>
    </source>
</evidence>
<keyword evidence="10" id="KW-1185">Reference proteome</keyword>
<dbReference type="RefSeq" id="WP_145084522.1">
    <property type="nucleotide sequence ID" value="NZ_CP036298.1"/>
</dbReference>
<gene>
    <name evidence="9" type="ORF">Q31a_56980</name>
</gene>
<keyword evidence="5" id="KW-0378">Hydrolase</keyword>
<proteinExistence type="predicted"/>
<accession>A0A518GFH6</accession>
<feature type="transmembrane region" description="Helical" evidence="8">
    <location>
        <begin position="49"/>
        <end position="66"/>
    </location>
</feature>
<evidence type="ECO:0000313" key="10">
    <source>
        <dbReference type="Proteomes" id="UP000318017"/>
    </source>
</evidence>